<organism evidence="2 3">
    <name type="scientific">Pyrinomonas methylaliphatogenes</name>
    <dbReference type="NCBI Taxonomy" id="454194"/>
    <lineage>
        <taxon>Bacteria</taxon>
        <taxon>Pseudomonadati</taxon>
        <taxon>Acidobacteriota</taxon>
        <taxon>Blastocatellia</taxon>
        <taxon>Blastocatellales</taxon>
        <taxon>Pyrinomonadaceae</taxon>
        <taxon>Pyrinomonas</taxon>
    </lineage>
</organism>
<protein>
    <submittedName>
        <fullName evidence="2">Uncharacterized protein</fullName>
    </submittedName>
</protein>
<gene>
    <name evidence="2" type="ORF">PYK22_02618</name>
</gene>
<evidence type="ECO:0000313" key="2">
    <source>
        <dbReference type="EMBL" id="CDM66586.1"/>
    </source>
</evidence>
<feature type="signal peptide" evidence="1">
    <location>
        <begin position="1"/>
        <end position="19"/>
    </location>
</feature>
<accession>A0A0B6WZV1</accession>
<keyword evidence="1" id="KW-0732">Signal</keyword>
<evidence type="ECO:0000313" key="3">
    <source>
        <dbReference type="Proteomes" id="UP000031518"/>
    </source>
</evidence>
<proteinExistence type="predicted"/>
<dbReference type="EMBL" id="CBXV010000008">
    <property type="protein sequence ID" value="CDM66586.1"/>
    <property type="molecule type" value="Genomic_DNA"/>
</dbReference>
<dbReference type="AlphaFoldDB" id="A0A0B6WZV1"/>
<dbReference type="Proteomes" id="UP000031518">
    <property type="component" value="Unassembled WGS sequence"/>
</dbReference>
<dbReference type="RefSeq" id="WP_041977956.1">
    <property type="nucleotide sequence ID" value="NZ_CBXV010000008.1"/>
</dbReference>
<reference evidence="2 3" key="2">
    <citation type="submission" date="2015-01" db="EMBL/GenBank/DDBJ databases">
        <title>Complete genome sequence of Pyrinomonas methylaliphatogenes type strain K22T.</title>
        <authorList>
            <person name="Lee K.C.Y."/>
            <person name="Power J.F."/>
            <person name="Dunfield P.F."/>
            <person name="Morgan X.C."/>
            <person name="Huttenhower C."/>
            <person name="Stott M.B."/>
        </authorList>
    </citation>
    <scope>NUCLEOTIDE SEQUENCE [LARGE SCALE GENOMIC DNA]</scope>
    <source>
        <strain evidence="2 3">K22</strain>
    </source>
</reference>
<keyword evidence="3" id="KW-1185">Reference proteome</keyword>
<sequence precursor="true">MRRLLLAIFLPLNAACSFAVNQAAQKAQRRPLVKEAREYRTLIKYERRVIGYDPRTGEEITYDHKPRIEPLGDGSDRWALKWIGFDGREKTVIFQGAGALDVIVSASVAKMPDGQYLYTYEVMNLPTSRTHLKRFIVQNFASEYPLA</sequence>
<evidence type="ECO:0000256" key="1">
    <source>
        <dbReference type="SAM" id="SignalP"/>
    </source>
</evidence>
<reference evidence="2 3" key="1">
    <citation type="submission" date="2013-12" db="EMBL/GenBank/DDBJ databases">
        <authorList>
            <person name="Stott M."/>
        </authorList>
    </citation>
    <scope>NUCLEOTIDE SEQUENCE [LARGE SCALE GENOMIC DNA]</scope>
    <source>
        <strain evidence="2 3">K22</strain>
    </source>
</reference>
<name>A0A0B6WZV1_9BACT</name>
<feature type="chain" id="PRO_5002123085" evidence="1">
    <location>
        <begin position="20"/>
        <end position="147"/>
    </location>
</feature>